<name>A0ABN2U3H0_9MICO</name>
<proteinExistence type="predicted"/>
<protein>
    <submittedName>
        <fullName evidence="1">Uncharacterized protein</fullName>
    </submittedName>
</protein>
<evidence type="ECO:0000313" key="2">
    <source>
        <dbReference type="Proteomes" id="UP001501196"/>
    </source>
</evidence>
<dbReference type="RefSeq" id="WP_344369634.1">
    <property type="nucleotide sequence ID" value="NZ_BAAAPW010000001.1"/>
</dbReference>
<dbReference type="Proteomes" id="UP001501196">
    <property type="component" value="Unassembled WGS sequence"/>
</dbReference>
<keyword evidence="2" id="KW-1185">Reference proteome</keyword>
<sequence length="138" mass="14939">MNTDTNSRFQHRAIAALAAAVLIAPLAGCAGVGSRSDTSVEQRSLTDVAERRLALRETSRTDVAERRLALRETSRTDVAERRLWMGAAASAAGAAPVGASVTPDVVERRQWMAESADEPIDLPDVVERRLWMGRLARG</sequence>
<dbReference type="EMBL" id="BAAAPW010000001">
    <property type="protein sequence ID" value="GAA2027070.1"/>
    <property type="molecule type" value="Genomic_DNA"/>
</dbReference>
<organism evidence="1 2">
    <name type="scientific">Agromyces tropicus</name>
    <dbReference type="NCBI Taxonomy" id="555371"/>
    <lineage>
        <taxon>Bacteria</taxon>
        <taxon>Bacillati</taxon>
        <taxon>Actinomycetota</taxon>
        <taxon>Actinomycetes</taxon>
        <taxon>Micrococcales</taxon>
        <taxon>Microbacteriaceae</taxon>
        <taxon>Agromyces</taxon>
    </lineage>
</organism>
<reference evidence="1 2" key="1">
    <citation type="journal article" date="2019" name="Int. J. Syst. Evol. Microbiol.">
        <title>The Global Catalogue of Microorganisms (GCM) 10K type strain sequencing project: providing services to taxonomists for standard genome sequencing and annotation.</title>
        <authorList>
            <consortium name="The Broad Institute Genomics Platform"/>
            <consortium name="The Broad Institute Genome Sequencing Center for Infectious Disease"/>
            <person name="Wu L."/>
            <person name="Ma J."/>
        </authorList>
    </citation>
    <scope>NUCLEOTIDE SEQUENCE [LARGE SCALE GENOMIC DNA]</scope>
    <source>
        <strain evidence="1 2">JCM 15672</strain>
    </source>
</reference>
<comment type="caution">
    <text evidence="1">The sequence shown here is derived from an EMBL/GenBank/DDBJ whole genome shotgun (WGS) entry which is preliminary data.</text>
</comment>
<evidence type="ECO:0000313" key="1">
    <source>
        <dbReference type="EMBL" id="GAA2027070.1"/>
    </source>
</evidence>
<accession>A0ABN2U3H0</accession>
<gene>
    <name evidence="1" type="ORF">GCM10009819_08030</name>
</gene>